<comment type="caution">
    <text evidence="3">The sequence shown here is derived from an EMBL/GenBank/DDBJ whole genome shotgun (WGS) entry which is preliminary data.</text>
</comment>
<dbReference type="PROSITE" id="PS51257">
    <property type="entry name" value="PROKAR_LIPOPROTEIN"/>
    <property type="match status" value="1"/>
</dbReference>
<dbReference type="AlphaFoldDB" id="A0A9D2MRH3"/>
<feature type="chain" id="PRO_5038454922" evidence="2">
    <location>
        <begin position="30"/>
        <end position="375"/>
    </location>
</feature>
<evidence type="ECO:0000256" key="2">
    <source>
        <dbReference type="SAM" id="SignalP"/>
    </source>
</evidence>
<reference evidence="3" key="1">
    <citation type="journal article" date="2021" name="PeerJ">
        <title>Extensive microbial diversity within the chicken gut microbiome revealed by metagenomics and culture.</title>
        <authorList>
            <person name="Gilroy R."/>
            <person name="Ravi A."/>
            <person name="Getino M."/>
            <person name="Pursley I."/>
            <person name="Horton D.L."/>
            <person name="Alikhan N.F."/>
            <person name="Baker D."/>
            <person name="Gharbi K."/>
            <person name="Hall N."/>
            <person name="Watson M."/>
            <person name="Adriaenssens E.M."/>
            <person name="Foster-Nyarko E."/>
            <person name="Jarju S."/>
            <person name="Secka A."/>
            <person name="Antonio M."/>
            <person name="Oren A."/>
            <person name="Chaudhuri R.R."/>
            <person name="La Ragione R."/>
            <person name="Hildebrand F."/>
            <person name="Pallen M.J."/>
        </authorList>
    </citation>
    <scope>NUCLEOTIDE SEQUENCE</scope>
    <source>
        <strain evidence="3">USAMLcec3-2134</strain>
    </source>
</reference>
<evidence type="ECO:0000313" key="3">
    <source>
        <dbReference type="EMBL" id="HJB91633.1"/>
    </source>
</evidence>
<feature type="compositionally biased region" description="Basic and acidic residues" evidence="1">
    <location>
        <begin position="37"/>
        <end position="50"/>
    </location>
</feature>
<feature type="signal peptide" evidence="2">
    <location>
        <begin position="1"/>
        <end position="29"/>
    </location>
</feature>
<evidence type="ECO:0000313" key="4">
    <source>
        <dbReference type="Proteomes" id="UP000886883"/>
    </source>
</evidence>
<gene>
    <name evidence="3" type="ORF">H9763_09265</name>
</gene>
<dbReference type="Proteomes" id="UP000886883">
    <property type="component" value="Unassembled WGS sequence"/>
</dbReference>
<accession>A0A9D2MRH3</accession>
<organism evidence="3 4">
    <name type="scientific">Candidatus Eisenbergiella merdigallinarum</name>
    <dbReference type="NCBI Taxonomy" id="2838552"/>
    <lineage>
        <taxon>Bacteria</taxon>
        <taxon>Bacillati</taxon>
        <taxon>Bacillota</taxon>
        <taxon>Clostridia</taxon>
        <taxon>Lachnospirales</taxon>
        <taxon>Lachnospiraceae</taxon>
        <taxon>Eisenbergiella</taxon>
    </lineage>
</organism>
<reference evidence="3" key="2">
    <citation type="submission" date="2021-04" db="EMBL/GenBank/DDBJ databases">
        <authorList>
            <person name="Gilroy R."/>
        </authorList>
    </citation>
    <scope>NUCLEOTIDE SEQUENCE</scope>
    <source>
        <strain evidence="3">USAMLcec3-2134</strain>
    </source>
</reference>
<feature type="region of interest" description="Disordered" evidence="1">
    <location>
        <begin position="25"/>
        <end position="58"/>
    </location>
</feature>
<evidence type="ECO:0000256" key="1">
    <source>
        <dbReference type="SAM" id="MobiDB-lite"/>
    </source>
</evidence>
<dbReference type="EMBL" id="DWXE01000038">
    <property type="protein sequence ID" value="HJB91633.1"/>
    <property type="molecule type" value="Genomic_DNA"/>
</dbReference>
<name>A0A9D2MRH3_9FIRM</name>
<sequence length="375" mass="42039">MRKRTGRRIAVWAAVLALAALTGCQNPQAETEEETDGREKTERETPAREAPEEETEAALTAQELEEWEAYLNGEDNNGFLRSSYEDVRQADLNEVFYNGAGLEQQPLAEEVRRAYEAQAGEIMTDTVLLTEGQMDAFLREKTGYGLEEFENPPDWTWLEAFDLWMKEHGDTNRMDVVCDSGARRPDGTVELFCSVPGSEENAWISAFTVTMEQGEDGFLFRKNEITEGLILDEAGEETFRDPEAFDPGRIGEFTADADVSGIAGFETWGDFGDVTEENLYGVWYCPEDGVSPGTVLILSADGARVYSPLLDRYGDRLYAWEVTDRSASGLCPALKIYFHGTDTGPLTYYIAGLEPEYFWCNSQQTIFYRQGGSSR</sequence>
<keyword evidence="2" id="KW-0732">Signal</keyword>
<proteinExistence type="predicted"/>
<protein>
    <submittedName>
        <fullName evidence="3">Uncharacterized protein</fullName>
    </submittedName>
</protein>